<keyword evidence="4" id="KW-0808">Transferase</keyword>
<protein>
    <submittedName>
        <fullName evidence="4">Putative gdp-mannose pyrophosphorylase/mannose-1-phosphate guanylyltransferase</fullName>
    </submittedName>
</protein>
<name>A0A0K8TUD0_TABBR</name>
<organism evidence="4">
    <name type="scientific">Tabanus bromius</name>
    <name type="common">Band-eyed brown horse fly</name>
    <dbReference type="NCBI Taxonomy" id="304241"/>
    <lineage>
        <taxon>Eukaryota</taxon>
        <taxon>Metazoa</taxon>
        <taxon>Ecdysozoa</taxon>
        <taxon>Arthropoda</taxon>
        <taxon>Hexapoda</taxon>
        <taxon>Insecta</taxon>
        <taxon>Pterygota</taxon>
        <taxon>Neoptera</taxon>
        <taxon>Endopterygota</taxon>
        <taxon>Diptera</taxon>
        <taxon>Brachycera</taxon>
        <taxon>Tabanomorpha</taxon>
        <taxon>Tabanoidea</taxon>
        <taxon>Tabanidae</taxon>
        <taxon>Tabanus</taxon>
    </lineage>
</organism>
<dbReference type="AlphaFoldDB" id="A0A0K8TUD0"/>
<evidence type="ECO:0000259" key="2">
    <source>
        <dbReference type="Pfam" id="PF00483"/>
    </source>
</evidence>
<dbReference type="Gene3D" id="3.90.550.10">
    <property type="entry name" value="Spore Coat Polysaccharide Biosynthesis Protein SpsA, Chain A"/>
    <property type="match status" value="1"/>
</dbReference>
<dbReference type="CDD" id="cd06428">
    <property type="entry name" value="M1P_guanylylT_A_like_N"/>
    <property type="match status" value="1"/>
</dbReference>
<proteinExistence type="evidence at transcript level"/>
<feature type="domain" description="Mannose-1-phosphate guanyltransferase C-terminal" evidence="3">
    <location>
        <begin position="293"/>
        <end position="430"/>
    </location>
</feature>
<dbReference type="Pfam" id="PF25087">
    <property type="entry name" value="GMPPB_C"/>
    <property type="match status" value="1"/>
</dbReference>
<dbReference type="InterPro" id="IPR056729">
    <property type="entry name" value="GMPPB_C"/>
</dbReference>
<keyword evidence="4" id="KW-0548">Nucleotidyltransferase</keyword>
<dbReference type="EMBL" id="GDAI01000058">
    <property type="protein sequence ID" value="JAI17545.1"/>
    <property type="molecule type" value="mRNA"/>
</dbReference>
<dbReference type="Pfam" id="PF00483">
    <property type="entry name" value="NTP_transferase"/>
    <property type="match status" value="1"/>
</dbReference>
<sequence>MLKAVILVGGPQKGTRFRPLSLDVPKPLFPVAGCPIIQHHIEACVRVKELKEILIIGYYPVKEMSQFVSDMQNLYNVNIRYLQEFTALGTAGGMYHFRDQIRSGNPKAFFVLNGDVCADFPLEELYDFHTSRGNDALITIMSTEATRQQSLHYGCLVYDKQTGAVSHYVEKPSSYVSTFINCGVYVCSTEVFPLMASIFHSRQLEYSSIGFNGSQGRDQGHIEWEQEVLTPLAGTNKLFALPVTKWWSQTKTAGSAIYANRHYLALYKKTHPERLTNAGMKTNSDDGTLICNIIPDVHIHPTASVHPTAMLGPNVSIGPNVTIGPGVRIRESIILENAVIKDHTLVLHSIVGRGSTIGCWARVEGTPSDPDPNKPFAKMENPPLFNSEGKLNPSITILGCCVSVPSEKILLNSIVLPHKELGKNFKNEIIL</sequence>
<dbReference type="GO" id="GO:0016779">
    <property type="term" value="F:nucleotidyltransferase activity"/>
    <property type="evidence" value="ECO:0007669"/>
    <property type="project" value="UniProtKB-KW"/>
</dbReference>
<evidence type="ECO:0000256" key="1">
    <source>
        <dbReference type="ARBA" id="ARBA00007274"/>
    </source>
</evidence>
<evidence type="ECO:0000259" key="3">
    <source>
        <dbReference type="Pfam" id="PF25087"/>
    </source>
</evidence>
<dbReference type="Gene3D" id="2.160.10.10">
    <property type="entry name" value="Hexapeptide repeat proteins"/>
    <property type="match status" value="1"/>
</dbReference>
<dbReference type="InterPro" id="IPR029044">
    <property type="entry name" value="Nucleotide-diphossugar_trans"/>
</dbReference>
<dbReference type="InterPro" id="IPR050486">
    <property type="entry name" value="Mannose-1P_guanyltransferase"/>
</dbReference>
<reference evidence="4" key="1">
    <citation type="journal article" date="2015" name="Insect Biochem. Mol. Biol.">
        <title>An insight into the sialome of the horse fly, Tabanus bromius.</title>
        <authorList>
            <person name="Ribeiro J.M."/>
            <person name="Kazimirova M."/>
            <person name="Takac P."/>
            <person name="Andersen J.F."/>
            <person name="Francischetti I.M."/>
        </authorList>
    </citation>
    <scope>NUCLEOTIDE SEQUENCE</scope>
</reference>
<feature type="domain" description="Nucleotidyl transferase" evidence="2">
    <location>
        <begin position="3"/>
        <end position="197"/>
    </location>
</feature>
<evidence type="ECO:0000313" key="4">
    <source>
        <dbReference type="EMBL" id="JAI17545.1"/>
    </source>
</evidence>
<dbReference type="SUPFAM" id="SSF53448">
    <property type="entry name" value="Nucleotide-diphospho-sugar transferases"/>
    <property type="match status" value="1"/>
</dbReference>
<dbReference type="PANTHER" id="PTHR22572">
    <property type="entry name" value="SUGAR-1-PHOSPHATE GUANYL TRANSFERASE"/>
    <property type="match status" value="1"/>
</dbReference>
<comment type="similarity">
    <text evidence="1">Belongs to the transferase hexapeptide repeat family.</text>
</comment>
<accession>A0A0K8TUD0</accession>
<dbReference type="InterPro" id="IPR005835">
    <property type="entry name" value="NTP_transferase_dom"/>
</dbReference>